<proteinExistence type="predicted"/>
<evidence type="ECO:0000256" key="2">
    <source>
        <dbReference type="ARBA" id="ARBA00022475"/>
    </source>
</evidence>
<evidence type="ECO:0000256" key="1">
    <source>
        <dbReference type="ARBA" id="ARBA00004651"/>
    </source>
</evidence>
<dbReference type="GO" id="GO:0005886">
    <property type="term" value="C:plasma membrane"/>
    <property type="evidence" value="ECO:0007669"/>
    <property type="project" value="UniProtKB-SubCell"/>
</dbReference>
<dbReference type="Proteomes" id="UP000484842">
    <property type="component" value="Unassembled WGS sequence"/>
</dbReference>
<dbReference type="PANTHER" id="PTHR30250">
    <property type="entry name" value="PST FAMILY PREDICTED COLANIC ACID TRANSPORTER"/>
    <property type="match status" value="1"/>
</dbReference>
<organism evidence="7 8">
    <name type="scientific">Deinococcus terrestris</name>
    <dbReference type="NCBI Taxonomy" id="2651870"/>
    <lineage>
        <taxon>Bacteria</taxon>
        <taxon>Thermotogati</taxon>
        <taxon>Deinococcota</taxon>
        <taxon>Deinococci</taxon>
        <taxon>Deinococcales</taxon>
        <taxon>Deinococcaceae</taxon>
        <taxon>Deinococcus</taxon>
    </lineage>
</organism>
<evidence type="ECO:0000313" key="7">
    <source>
        <dbReference type="EMBL" id="MPY68381.1"/>
    </source>
</evidence>
<dbReference type="InterPro" id="IPR050833">
    <property type="entry name" value="Poly_Biosynth_Transport"/>
</dbReference>
<dbReference type="RefSeq" id="WP_152872657.1">
    <property type="nucleotide sequence ID" value="NZ_WBSL01000024.1"/>
</dbReference>
<comment type="subcellular location">
    <subcellularLocation>
        <location evidence="1">Cell membrane</location>
        <topology evidence="1">Multi-pass membrane protein</topology>
    </subcellularLocation>
</comment>
<protein>
    <submittedName>
        <fullName evidence="7">Lipopolysaccharide biosynthesis protein</fullName>
    </submittedName>
</protein>
<evidence type="ECO:0000313" key="8">
    <source>
        <dbReference type="Proteomes" id="UP000484842"/>
    </source>
</evidence>
<feature type="transmembrane region" description="Helical" evidence="6">
    <location>
        <begin position="192"/>
        <end position="213"/>
    </location>
</feature>
<feature type="transmembrane region" description="Helical" evidence="6">
    <location>
        <begin position="95"/>
        <end position="114"/>
    </location>
</feature>
<keyword evidence="8" id="KW-1185">Reference proteome</keyword>
<sequence length="403" mass="43199">MGWTFAASLVSNLAQFALISALAHWSSPRVVGQYAYALGVTGPIFLWLGLQLRNVMVTDVKDAFSFGTYATLRALSLAAALTLVAAVFWNRGEWWVIFALAVAKLFEGLSELIYAQLQRHGHLDWIAQGVLIRGLLNTALPLGLFALTRDLAVAAAGVTLVNLLTLLGYDLRRGRPFLPPIGLLRWPDLQQLVRMVWPLGVVAGLVSLSANIARIAVEHELGSEAQGIYSALSYGYIVGGVVIGAVGTALTTQFALRFAQGDRAGFLGLTARFMLLSLGVGLLSLLAGWSIGPWALRLLFGEEYAAHHALFLWLLGAGTAGYVASALGFAMTGARRFGEQLPLFAGVTLLLYALCELWIPRYGLMGAAYANLGAFTAQLVGSAAIIMKAMRVDFVPADQQSET</sequence>
<keyword evidence="3 6" id="KW-0812">Transmembrane</keyword>
<dbReference type="EMBL" id="WBSL01000024">
    <property type="protein sequence ID" value="MPY68381.1"/>
    <property type="molecule type" value="Genomic_DNA"/>
</dbReference>
<feature type="transmembrane region" description="Helical" evidence="6">
    <location>
        <begin position="233"/>
        <end position="252"/>
    </location>
</feature>
<comment type="caution">
    <text evidence="7">The sequence shown here is derived from an EMBL/GenBank/DDBJ whole genome shotgun (WGS) entry which is preliminary data.</text>
</comment>
<name>A0A7X1TTE9_9DEIO</name>
<reference evidence="7 8" key="1">
    <citation type="submission" date="2019-10" db="EMBL/GenBank/DDBJ databases">
        <title>Deinococcus sp. isolated from soil.</title>
        <authorList>
            <person name="Li Y."/>
            <person name="Wang J."/>
        </authorList>
    </citation>
    <scope>NUCLEOTIDE SEQUENCE [LARGE SCALE GENOMIC DNA]</scope>
    <source>
        <strain evidence="7 8">SDU3-2</strain>
    </source>
</reference>
<feature type="transmembrane region" description="Helical" evidence="6">
    <location>
        <begin position="33"/>
        <end position="50"/>
    </location>
</feature>
<feature type="transmembrane region" description="Helical" evidence="6">
    <location>
        <begin position="273"/>
        <end position="296"/>
    </location>
</feature>
<evidence type="ECO:0000256" key="5">
    <source>
        <dbReference type="ARBA" id="ARBA00023136"/>
    </source>
</evidence>
<accession>A0A7X1TTE9</accession>
<evidence type="ECO:0000256" key="6">
    <source>
        <dbReference type="SAM" id="Phobius"/>
    </source>
</evidence>
<gene>
    <name evidence="7" type="ORF">F8S09_17145</name>
</gene>
<feature type="transmembrane region" description="Helical" evidence="6">
    <location>
        <begin position="308"/>
        <end position="329"/>
    </location>
</feature>
<keyword evidence="5 6" id="KW-0472">Membrane</keyword>
<dbReference type="AlphaFoldDB" id="A0A7X1TTE9"/>
<feature type="transmembrane region" description="Helical" evidence="6">
    <location>
        <begin position="70"/>
        <end position="89"/>
    </location>
</feature>
<keyword evidence="4 6" id="KW-1133">Transmembrane helix</keyword>
<feature type="transmembrane region" description="Helical" evidence="6">
    <location>
        <begin position="151"/>
        <end position="171"/>
    </location>
</feature>
<keyword evidence="2" id="KW-1003">Cell membrane</keyword>
<feature type="transmembrane region" description="Helical" evidence="6">
    <location>
        <begin position="341"/>
        <end position="360"/>
    </location>
</feature>
<feature type="transmembrane region" description="Helical" evidence="6">
    <location>
        <begin position="366"/>
        <end position="386"/>
    </location>
</feature>
<evidence type="ECO:0000256" key="4">
    <source>
        <dbReference type="ARBA" id="ARBA00022989"/>
    </source>
</evidence>
<evidence type="ECO:0000256" key="3">
    <source>
        <dbReference type="ARBA" id="ARBA00022692"/>
    </source>
</evidence>
<dbReference type="PANTHER" id="PTHR30250:SF11">
    <property type="entry name" value="O-ANTIGEN TRANSPORTER-RELATED"/>
    <property type="match status" value="1"/>
</dbReference>